<accession>A0A1R3KCD6</accession>
<reference evidence="2" key="1">
    <citation type="submission" date="2013-09" db="EMBL/GenBank/DDBJ databases">
        <title>Corchorus olitorius genome sequencing.</title>
        <authorList>
            <person name="Alam M."/>
            <person name="Haque M.S."/>
            <person name="Islam M.S."/>
            <person name="Emdad E.M."/>
            <person name="Islam M.M."/>
            <person name="Ahmed B."/>
            <person name="Halim A."/>
            <person name="Hossen Q.M.M."/>
            <person name="Hossain M.Z."/>
            <person name="Ahmed R."/>
            <person name="Khan M.M."/>
            <person name="Islam R."/>
            <person name="Rashid M.M."/>
            <person name="Khan S.A."/>
            <person name="Rahman M.S."/>
            <person name="Alam M."/>
            <person name="Yahiya A.S."/>
            <person name="Khan M.S."/>
            <person name="Azam M.S."/>
            <person name="Haque T."/>
            <person name="Lashkar M.Z.H."/>
            <person name="Akhand A.I."/>
            <person name="Morshed G."/>
            <person name="Roy S."/>
            <person name="Uddin K.S."/>
            <person name="Rabeya T."/>
            <person name="Hossain A.S."/>
            <person name="Chowdhury A."/>
            <person name="Snigdha A.R."/>
            <person name="Mortoza M.S."/>
            <person name="Matin S.A."/>
            <person name="Hoque S.M.E."/>
            <person name="Islam M.K."/>
            <person name="Roy D.K."/>
            <person name="Haider R."/>
            <person name="Moosa M.M."/>
            <person name="Elias S.M."/>
            <person name="Hasan A.M."/>
            <person name="Jahan S."/>
            <person name="Shafiuddin M."/>
            <person name="Mahmood N."/>
            <person name="Shommy N.S."/>
        </authorList>
    </citation>
    <scope>NUCLEOTIDE SEQUENCE [LARGE SCALE GENOMIC DNA]</scope>
    <source>
        <strain evidence="2">cv. O-4</strain>
    </source>
</reference>
<dbReference type="AlphaFoldDB" id="A0A1R3KCD6"/>
<dbReference type="Proteomes" id="UP000187203">
    <property type="component" value="Unassembled WGS sequence"/>
</dbReference>
<sequence length="34" mass="3660">MVDEFGSCAAENVNVLLCMNHEFGSCAAKMHADD</sequence>
<dbReference type="EMBL" id="AWUE01014231">
    <property type="protein sequence ID" value="OMP04699.1"/>
    <property type="molecule type" value="Genomic_DNA"/>
</dbReference>
<name>A0A1R3KCD6_9ROSI</name>
<evidence type="ECO:0000313" key="1">
    <source>
        <dbReference type="EMBL" id="OMP04699.1"/>
    </source>
</evidence>
<keyword evidence="2" id="KW-1185">Reference proteome</keyword>
<comment type="caution">
    <text evidence="1">The sequence shown here is derived from an EMBL/GenBank/DDBJ whole genome shotgun (WGS) entry which is preliminary data.</text>
</comment>
<proteinExistence type="predicted"/>
<gene>
    <name evidence="1" type="ORF">COLO4_09403</name>
</gene>
<organism evidence="1 2">
    <name type="scientific">Corchorus olitorius</name>
    <dbReference type="NCBI Taxonomy" id="93759"/>
    <lineage>
        <taxon>Eukaryota</taxon>
        <taxon>Viridiplantae</taxon>
        <taxon>Streptophyta</taxon>
        <taxon>Embryophyta</taxon>
        <taxon>Tracheophyta</taxon>
        <taxon>Spermatophyta</taxon>
        <taxon>Magnoliopsida</taxon>
        <taxon>eudicotyledons</taxon>
        <taxon>Gunneridae</taxon>
        <taxon>Pentapetalae</taxon>
        <taxon>rosids</taxon>
        <taxon>malvids</taxon>
        <taxon>Malvales</taxon>
        <taxon>Malvaceae</taxon>
        <taxon>Grewioideae</taxon>
        <taxon>Apeibeae</taxon>
        <taxon>Corchorus</taxon>
    </lineage>
</organism>
<protein>
    <submittedName>
        <fullName evidence="1">Uncharacterized protein</fullName>
    </submittedName>
</protein>
<evidence type="ECO:0000313" key="2">
    <source>
        <dbReference type="Proteomes" id="UP000187203"/>
    </source>
</evidence>